<organism evidence="1 2">
    <name type="scientific">Flavobacterium palustre</name>
    <dbReference type="NCBI Taxonomy" id="1476463"/>
    <lineage>
        <taxon>Bacteria</taxon>
        <taxon>Pseudomonadati</taxon>
        <taxon>Bacteroidota</taxon>
        <taxon>Flavobacteriia</taxon>
        <taxon>Flavobacteriales</taxon>
        <taxon>Flavobacteriaceae</taxon>
        <taxon>Flavobacterium</taxon>
    </lineage>
</organism>
<dbReference type="Proteomes" id="UP000658793">
    <property type="component" value="Unassembled WGS sequence"/>
</dbReference>
<keyword evidence="2" id="KW-1185">Reference proteome</keyword>
<dbReference type="Pfam" id="PF13715">
    <property type="entry name" value="CarbopepD_reg_2"/>
    <property type="match status" value="1"/>
</dbReference>
<gene>
    <name evidence="1" type="ORF">GCM10008015_09550</name>
</gene>
<dbReference type="EMBL" id="BMGA01000002">
    <property type="protein sequence ID" value="GGA70913.1"/>
    <property type="molecule type" value="Genomic_DNA"/>
</dbReference>
<evidence type="ECO:0000313" key="2">
    <source>
        <dbReference type="Proteomes" id="UP000658793"/>
    </source>
</evidence>
<reference evidence="2" key="1">
    <citation type="journal article" date="2019" name="Int. J. Syst. Evol. Microbiol.">
        <title>The Global Catalogue of Microorganisms (GCM) 10K type strain sequencing project: providing services to taxonomists for standard genome sequencing and annotation.</title>
        <authorList>
            <consortium name="The Broad Institute Genomics Platform"/>
            <consortium name="The Broad Institute Genome Sequencing Center for Infectious Disease"/>
            <person name="Wu L."/>
            <person name="Ma J."/>
        </authorList>
    </citation>
    <scope>NUCLEOTIDE SEQUENCE [LARGE SCALE GENOMIC DNA]</scope>
    <source>
        <strain evidence="2">CGMCC 1.12811</strain>
    </source>
</reference>
<accession>A0ABQ1HCJ7</accession>
<dbReference type="RefSeq" id="WP_188493016.1">
    <property type="nucleotide sequence ID" value="NZ_BMGA01000002.1"/>
</dbReference>
<dbReference type="SUPFAM" id="SSF49464">
    <property type="entry name" value="Carboxypeptidase regulatory domain-like"/>
    <property type="match status" value="1"/>
</dbReference>
<sequence length="401" mass="46319">MKKIKNCFRIIILLNSIISYSQNRAILILDSVTKLPIETVNIYYPEIQEGTFTNSDGEASINIRDYDLKISHIAYQEKNINSKELQNSNTFYLTPKSIDLDEVVVSSFNLNKALLYVLKNYEKLYENQAFEKECNFKETLSIDNKLKRLILTKVNWWSKSYQIKHLSDLKMRLGAIDYNINNPMDVFMDIPKDNIPSNSGFINTTNLISSIYLNSFLVNFIKYNPDLEAVIEKSSDNELIVSFTSDWKSTSNYLYRSKGKIIFDKKTKAIISITNEVENQNRITKSFTVRGNKRFSYENINSVSILNFIKNKSNHWSLNSFEVSADFNITYNDVKHNGNIKNNLFVLKDTPMEKVKNLGLINLSKPIYQNLPKDNITTASSILLSNEERSFIDVNSGIKNR</sequence>
<evidence type="ECO:0008006" key="3">
    <source>
        <dbReference type="Google" id="ProtNLM"/>
    </source>
</evidence>
<dbReference type="InterPro" id="IPR008969">
    <property type="entry name" value="CarboxyPept-like_regulatory"/>
</dbReference>
<comment type="caution">
    <text evidence="1">The sequence shown here is derived from an EMBL/GenBank/DDBJ whole genome shotgun (WGS) entry which is preliminary data.</text>
</comment>
<name>A0ABQ1HCJ7_9FLAO</name>
<evidence type="ECO:0000313" key="1">
    <source>
        <dbReference type="EMBL" id="GGA70913.1"/>
    </source>
</evidence>
<proteinExistence type="predicted"/>
<protein>
    <recommendedName>
        <fullName evidence="3">Carboxypeptidase-like regulatory domain-containing protein</fullName>
    </recommendedName>
</protein>